<keyword evidence="6" id="KW-0106">Calcium</keyword>
<evidence type="ECO:0000256" key="2">
    <source>
        <dbReference type="ARBA" id="ARBA00022487"/>
    </source>
</evidence>
<feature type="chain" id="PRO_5034886277" description="Carboxylic ester hydrolase" evidence="8">
    <location>
        <begin position="19"/>
        <end position="481"/>
    </location>
</feature>
<evidence type="ECO:0000256" key="7">
    <source>
        <dbReference type="ARBA" id="ARBA00023157"/>
    </source>
</evidence>
<dbReference type="PANTHER" id="PTHR33938">
    <property type="entry name" value="FERULOYL ESTERASE B-RELATED"/>
    <property type="match status" value="1"/>
</dbReference>
<dbReference type="EMBL" id="JABFAI010000457">
    <property type="protein sequence ID" value="KAF4944146.1"/>
    <property type="molecule type" value="Genomic_DNA"/>
</dbReference>
<dbReference type="InterPro" id="IPR029058">
    <property type="entry name" value="AB_hydrolase_fold"/>
</dbReference>
<evidence type="ECO:0000256" key="8">
    <source>
        <dbReference type="RuleBase" id="RU361238"/>
    </source>
</evidence>
<evidence type="ECO:0000256" key="1">
    <source>
        <dbReference type="ARBA" id="ARBA00006249"/>
    </source>
</evidence>
<reference evidence="9" key="1">
    <citation type="journal article" date="2020" name="BMC Genomics">
        <title>Correction to: Identification and distribution of gene clusters required for synthesis of sphingolipid metabolism inhibitors in diverse species of the filamentous fungus Fusarium.</title>
        <authorList>
            <person name="Kim H.S."/>
            <person name="Lohmar J.M."/>
            <person name="Busman M."/>
            <person name="Brown D.W."/>
            <person name="Naumann T.A."/>
            <person name="Divon H.H."/>
            <person name="Lysoe E."/>
            <person name="Uhlig S."/>
            <person name="Proctor R.H."/>
        </authorList>
    </citation>
    <scope>NUCLEOTIDE SEQUENCE</scope>
    <source>
        <strain evidence="9">NRRL 45417</strain>
    </source>
</reference>
<feature type="non-terminal residue" evidence="9">
    <location>
        <position position="1"/>
    </location>
</feature>
<protein>
    <recommendedName>
        <fullName evidence="8">Carboxylic ester hydrolase</fullName>
        <ecNumber evidence="8">3.1.1.-</ecNumber>
    </recommendedName>
</protein>
<evidence type="ECO:0000256" key="3">
    <source>
        <dbReference type="ARBA" id="ARBA00022723"/>
    </source>
</evidence>
<evidence type="ECO:0000256" key="5">
    <source>
        <dbReference type="ARBA" id="ARBA00022801"/>
    </source>
</evidence>
<dbReference type="Proteomes" id="UP000604273">
    <property type="component" value="Unassembled WGS sequence"/>
</dbReference>
<dbReference type="SUPFAM" id="SSF53474">
    <property type="entry name" value="alpha/beta-Hydrolases"/>
    <property type="match status" value="1"/>
</dbReference>
<accession>A0A8H4WNH2</accession>
<evidence type="ECO:0000256" key="6">
    <source>
        <dbReference type="ARBA" id="ARBA00022837"/>
    </source>
</evidence>
<evidence type="ECO:0000313" key="9">
    <source>
        <dbReference type="EMBL" id="KAF4944146.1"/>
    </source>
</evidence>
<gene>
    <name evidence="9" type="ORF">FGADI_12895</name>
</gene>
<comment type="similarity">
    <text evidence="1 8">Belongs to the tannase family.</text>
</comment>
<keyword evidence="7" id="KW-1015">Disulfide bond</keyword>
<proteinExistence type="inferred from homology"/>
<comment type="caution">
    <text evidence="9">The sequence shown here is derived from an EMBL/GenBank/DDBJ whole genome shotgun (WGS) entry which is preliminary data.</text>
</comment>
<dbReference type="GO" id="GO:0030600">
    <property type="term" value="F:feruloyl esterase activity"/>
    <property type="evidence" value="ECO:0007669"/>
    <property type="project" value="UniProtKB-ARBA"/>
</dbReference>
<keyword evidence="3" id="KW-0479">Metal-binding</keyword>
<sequence length="481" mass="53504">MHLRAGLLAFSMGLFASALDITPRCSIDNINFPFIPGTKLLAKTAELVENVNFTAKPPHTWLTNNVTLNVCNVTVNYGHDSWHDNVTVTVWLPLRDWNYRLIGVGGGGFASLAGYGGLGAAVARGYAAALDGSGRVNFFLLQKNFAISQHEAAIIVKRVIHDIYQKDSEYSYWNGCSTGGRQGLMLAQRYPGTYDGILAGAPAINWATFVPVMFYPQFVMNQLKHYPKMCVFSAIVDAAVEACDELDGVKDGILSLPKECDYDPSQMVGKRVKCEDEKVTVSEKDAQVLKRVWDGPKHRDGTPIWYGMNRGASFSDLANSTCDGDRCKGVPFRIASSWIQNFVFQNRTADLTTLQEDGFRTVSNLSISAYKPVTSTDNPDLRDFRKSGGKLIHWHGMQDQQIFIQGSENYYYQAQVRDKHIRDFYCYFEAPGVAHCGGDRLLPNNPLVDLVDWVEHGVVPDYLPAITGDVSYTYIKKVKEG</sequence>
<keyword evidence="10" id="KW-1185">Reference proteome</keyword>
<keyword evidence="2" id="KW-0719">Serine esterase</keyword>
<dbReference type="OrthoDB" id="4966959at2759"/>
<organism evidence="9 10">
    <name type="scientific">Fusarium gaditjirri</name>
    <dbReference type="NCBI Taxonomy" id="282569"/>
    <lineage>
        <taxon>Eukaryota</taxon>
        <taxon>Fungi</taxon>
        <taxon>Dikarya</taxon>
        <taxon>Ascomycota</taxon>
        <taxon>Pezizomycotina</taxon>
        <taxon>Sordariomycetes</taxon>
        <taxon>Hypocreomycetidae</taxon>
        <taxon>Hypocreales</taxon>
        <taxon>Nectriaceae</taxon>
        <taxon>Fusarium</taxon>
        <taxon>Fusarium nisikadoi species complex</taxon>
    </lineage>
</organism>
<dbReference type="InterPro" id="IPR011118">
    <property type="entry name" value="Tannase/feruloyl_esterase"/>
</dbReference>
<feature type="signal peptide" evidence="8">
    <location>
        <begin position="1"/>
        <end position="18"/>
    </location>
</feature>
<dbReference type="AlphaFoldDB" id="A0A8H4WNH2"/>
<dbReference type="EC" id="3.1.1.-" evidence="8"/>
<evidence type="ECO:0000313" key="10">
    <source>
        <dbReference type="Proteomes" id="UP000604273"/>
    </source>
</evidence>
<dbReference type="GO" id="GO:0046872">
    <property type="term" value="F:metal ion binding"/>
    <property type="evidence" value="ECO:0007669"/>
    <property type="project" value="UniProtKB-KW"/>
</dbReference>
<name>A0A8H4WNH2_9HYPO</name>
<keyword evidence="5 8" id="KW-0378">Hydrolase</keyword>
<dbReference type="Pfam" id="PF07519">
    <property type="entry name" value="Tannase"/>
    <property type="match status" value="1"/>
</dbReference>
<reference evidence="9" key="2">
    <citation type="submission" date="2020-05" db="EMBL/GenBank/DDBJ databases">
        <authorList>
            <person name="Kim H.-S."/>
            <person name="Proctor R.H."/>
            <person name="Brown D.W."/>
        </authorList>
    </citation>
    <scope>NUCLEOTIDE SEQUENCE</scope>
    <source>
        <strain evidence="9">NRRL 45417</strain>
    </source>
</reference>
<evidence type="ECO:0000256" key="4">
    <source>
        <dbReference type="ARBA" id="ARBA00022729"/>
    </source>
</evidence>
<keyword evidence="4 8" id="KW-0732">Signal</keyword>
<dbReference type="PANTHER" id="PTHR33938:SF8">
    <property type="entry name" value="CARBOXYLIC ESTER HYDROLASE"/>
    <property type="match status" value="1"/>
</dbReference>